<comment type="caution">
    <text evidence="2">The sequence shown here is derived from an EMBL/GenBank/DDBJ whole genome shotgun (WGS) entry which is preliminary data.</text>
</comment>
<dbReference type="RefSeq" id="WP_204665472.1">
    <property type="nucleotide sequence ID" value="NZ_JAFBDT010000059.1"/>
</dbReference>
<dbReference type="Proteomes" id="UP000767854">
    <property type="component" value="Unassembled WGS sequence"/>
</dbReference>
<gene>
    <name evidence="2" type="ORF">JOC49_002625</name>
</gene>
<evidence type="ECO:0000313" key="2">
    <source>
        <dbReference type="EMBL" id="MBM7563050.1"/>
    </source>
</evidence>
<protein>
    <submittedName>
        <fullName evidence="2">Septal ring factor EnvC (AmiA/AmiB activator)</fullName>
    </submittedName>
</protein>
<organism evidence="2 3">
    <name type="scientific">Fusibacter tunisiensis</name>
    <dbReference type="NCBI Taxonomy" id="1008308"/>
    <lineage>
        <taxon>Bacteria</taxon>
        <taxon>Bacillati</taxon>
        <taxon>Bacillota</taxon>
        <taxon>Clostridia</taxon>
        <taxon>Eubacteriales</taxon>
        <taxon>Eubacteriales Family XII. Incertae Sedis</taxon>
        <taxon>Fusibacter</taxon>
    </lineage>
</organism>
<evidence type="ECO:0000256" key="1">
    <source>
        <dbReference type="SAM" id="Coils"/>
    </source>
</evidence>
<proteinExistence type="predicted"/>
<feature type="coiled-coil region" evidence="1">
    <location>
        <begin position="7"/>
        <end position="48"/>
    </location>
</feature>
<keyword evidence="1" id="KW-0175">Coiled coil</keyword>
<keyword evidence="3" id="KW-1185">Reference proteome</keyword>
<accession>A0ABS2MUN3</accession>
<reference evidence="2 3" key="1">
    <citation type="submission" date="2021-01" db="EMBL/GenBank/DDBJ databases">
        <title>Genomic Encyclopedia of Type Strains, Phase IV (KMG-IV): sequencing the most valuable type-strain genomes for metagenomic binning, comparative biology and taxonomic classification.</title>
        <authorList>
            <person name="Goeker M."/>
        </authorList>
    </citation>
    <scope>NUCLEOTIDE SEQUENCE [LARGE SCALE GENOMIC DNA]</scope>
    <source>
        <strain evidence="2 3">DSM 24436</strain>
    </source>
</reference>
<name>A0ABS2MUN3_9FIRM</name>
<sequence length="70" mass="8145">MARTKSTKTIDEKIREQEEKLRKMKERCDKISGELDDLYEEKKALEAKELLDAIARSSKTRAEVLAFLES</sequence>
<evidence type="ECO:0000313" key="3">
    <source>
        <dbReference type="Proteomes" id="UP000767854"/>
    </source>
</evidence>
<dbReference type="EMBL" id="JAFBDT010000059">
    <property type="protein sequence ID" value="MBM7563050.1"/>
    <property type="molecule type" value="Genomic_DNA"/>
</dbReference>